<reference evidence="1" key="1">
    <citation type="submission" date="2019-10" db="EMBL/GenBank/DDBJ databases">
        <title>Draft genome sequece of Microseira wollei NIES-4236.</title>
        <authorList>
            <person name="Yamaguchi H."/>
            <person name="Suzuki S."/>
            <person name="Kawachi M."/>
        </authorList>
    </citation>
    <scope>NUCLEOTIDE SEQUENCE</scope>
    <source>
        <strain evidence="1">NIES-4236</strain>
    </source>
</reference>
<dbReference type="EMBL" id="BLAY01000003">
    <property type="protein sequence ID" value="GET35705.1"/>
    <property type="molecule type" value="Genomic_DNA"/>
</dbReference>
<name>A0AAV3X1M5_9CYAN</name>
<dbReference type="Proteomes" id="UP001050975">
    <property type="component" value="Unassembled WGS sequence"/>
</dbReference>
<comment type="caution">
    <text evidence="1">The sequence shown here is derived from an EMBL/GenBank/DDBJ whole genome shotgun (WGS) entry which is preliminary data.</text>
</comment>
<dbReference type="RefSeq" id="WP_226573955.1">
    <property type="nucleotide sequence ID" value="NZ_BLAY01000003.1"/>
</dbReference>
<organism evidence="1 2">
    <name type="scientific">Microseira wollei NIES-4236</name>
    <dbReference type="NCBI Taxonomy" id="2530354"/>
    <lineage>
        <taxon>Bacteria</taxon>
        <taxon>Bacillati</taxon>
        <taxon>Cyanobacteriota</taxon>
        <taxon>Cyanophyceae</taxon>
        <taxon>Oscillatoriophycideae</taxon>
        <taxon>Aerosakkonematales</taxon>
        <taxon>Aerosakkonemataceae</taxon>
        <taxon>Microseira</taxon>
    </lineage>
</organism>
<proteinExistence type="predicted"/>
<gene>
    <name evidence="1" type="ORF">MiSe_04500</name>
</gene>
<evidence type="ECO:0000313" key="1">
    <source>
        <dbReference type="EMBL" id="GET35705.1"/>
    </source>
</evidence>
<accession>A0AAV3X1M5</accession>
<sequence length="65" mass="7963">MLLLYTKLFGWLPTSFKWKIQPQFNSNPSETELEPQGSDYFRQTKLTEELRQIQQVYHLERRFLL</sequence>
<protein>
    <submittedName>
        <fullName evidence="1">Uncharacterized protein</fullName>
    </submittedName>
</protein>
<dbReference type="AlphaFoldDB" id="A0AAV3X1M5"/>
<keyword evidence="2" id="KW-1185">Reference proteome</keyword>
<evidence type="ECO:0000313" key="2">
    <source>
        <dbReference type="Proteomes" id="UP001050975"/>
    </source>
</evidence>